<sequence length="788" mass="84244">MVSPRPAHCRRRHRLAEALLLALLVPTALANAQAPQDTAQQDALPLYLEVRLNQARSGLLLPFTLHDGRLSASVATLRQAGFSLPGRDAADTVALDAIPGVEYAYDATEQRVAIDAPLTALALETTLANATAEDIPRATRSTGLLLNYDLYASHDDSGQNASAFAELRLTTAAGVFTQTAVSRAFRRDQDPRDDWRGDSVRLDTQWRWSDPGSMLSVTAGDTISGGLGWTRPVRLGGVSIARDFSLQPYRVTTPLPAFVGDAAVPSSVELYVDGIRQYSGEVPVGPFQVNAMPGISGAGVAQMVVTDAYGATRSIDFPFYAARNLLADGLTDWSVDLGLVRDDYGLRSFAYHDEPVASAGLRHGASDSLTLEAHAEAGGGLTNAGGGAYWALGQFGVVNASAAHGRANGDAGWQVGLGYQWSNRSFNASIDSLRTHGEYRDIASLYDERPPSVSDRALLGWSHGVAGSFSLSYVRLAYPEQQSDARYASANWSRNLGRRWYLSVSANQNLDDSGDRSVFVGATYSFEARGTATASYQRNGDRRDLAIDMTRPVPGDGGHGWRAQLRHNDEGSTGLAELGWLGQAGRLDLGVARLASGDQAYGRASGGLVLMGGHLFASRYVDDAFAVVSTGLPDVPVQLENRAIGRTDANGMMLVTRLNAWQRNTLAIDPMSLPADVRLPDISEQVTPADRGGALVEFRMTRVRSALLVLRDAAGEPLPLGARVRLRGSDQTAIVGYDGETYVEGLDAVNVLDVASPAGTCHVRFEHPGVPGDIPRLGPLTCSTEEPR</sequence>
<dbReference type="Gene3D" id="2.60.40.3110">
    <property type="match status" value="1"/>
</dbReference>
<dbReference type="GO" id="GO:0009297">
    <property type="term" value="P:pilus assembly"/>
    <property type="evidence" value="ECO:0007669"/>
    <property type="project" value="InterPro"/>
</dbReference>
<name>A0A7W3U533_9GAMM</name>
<organism evidence="3 4">
    <name type="scientific">Marilutibacter penaei</name>
    <dbReference type="NCBI Taxonomy" id="2759900"/>
    <lineage>
        <taxon>Bacteria</taxon>
        <taxon>Pseudomonadati</taxon>
        <taxon>Pseudomonadota</taxon>
        <taxon>Gammaproteobacteria</taxon>
        <taxon>Lysobacterales</taxon>
        <taxon>Lysobacteraceae</taxon>
        <taxon>Marilutibacter</taxon>
    </lineage>
</organism>
<accession>A0A7W3U533</accession>
<evidence type="ECO:0000256" key="1">
    <source>
        <dbReference type="SAM" id="SignalP"/>
    </source>
</evidence>
<dbReference type="AlphaFoldDB" id="A0A7W3U533"/>
<proteinExistence type="predicted"/>
<dbReference type="InterPro" id="IPR042186">
    <property type="entry name" value="FimD_plug_dom"/>
</dbReference>
<dbReference type="PANTHER" id="PTHR30451:SF5">
    <property type="entry name" value="SLR0019 PROTEIN"/>
    <property type="match status" value="1"/>
</dbReference>
<keyword evidence="4" id="KW-1185">Reference proteome</keyword>
<dbReference type="GO" id="GO:0009279">
    <property type="term" value="C:cell outer membrane"/>
    <property type="evidence" value="ECO:0007669"/>
    <property type="project" value="TreeGrafter"/>
</dbReference>
<reference evidence="3 4" key="1">
    <citation type="submission" date="2020-07" db="EMBL/GenBank/DDBJ databases">
        <authorList>
            <person name="Xu S."/>
            <person name="Li A."/>
        </authorList>
    </citation>
    <scope>NUCLEOTIDE SEQUENCE [LARGE SCALE GENOMIC DNA]</scope>
    <source>
        <strain evidence="3 4">SG-8</strain>
    </source>
</reference>
<gene>
    <name evidence="3" type="ORF">H4F99_09835</name>
</gene>
<dbReference type="RefSeq" id="WP_182669559.1">
    <property type="nucleotide sequence ID" value="NZ_JACHTE010000006.1"/>
</dbReference>
<dbReference type="Proteomes" id="UP000552587">
    <property type="component" value="Unassembled WGS sequence"/>
</dbReference>
<protein>
    <submittedName>
        <fullName evidence="3">Fimbrial biogenesis outer membrane usher protein</fullName>
    </submittedName>
</protein>
<dbReference type="EMBL" id="JACHTE010000006">
    <property type="protein sequence ID" value="MBB1088790.1"/>
    <property type="molecule type" value="Genomic_DNA"/>
</dbReference>
<evidence type="ECO:0000313" key="3">
    <source>
        <dbReference type="EMBL" id="MBB1088790.1"/>
    </source>
</evidence>
<evidence type="ECO:0000313" key="4">
    <source>
        <dbReference type="Proteomes" id="UP000552587"/>
    </source>
</evidence>
<comment type="caution">
    <text evidence="3">The sequence shown here is derived from an EMBL/GenBank/DDBJ whole genome shotgun (WGS) entry which is preliminary data.</text>
</comment>
<feature type="chain" id="PRO_5031517790" evidence="1">
    <location>
        <begin position="31"/>
        <end position="788"/>
    </location>
</feature>
<dbReference type="InterPro" id="IPR043142">
    <property type="entry name" value="PapC-like_C_sf"/>
</dbReference>
<dbReference type="InterPro" id="IPR000015">
    <property type="entry name" value="Fimb_usher"/>
</dbReference>
<dbReference type="Gene3D" id="2.60.40.2070">
    <property type="match status" value="1"/>
</dbReference>
<feature type="domain" description="PapC-like C-terminal" evidence="2">
    <location>
        <begin position="707"/>
        <end position="768"/>
    </location>
</feature>
<evidence type="ECO:0000259" key="2">
    <source>
        <dbReference type="Pfam" id="PF13953"/>
    </source>
</evidence>
<dbReference type="Pfam" id="PF13953">
    <property type="entry name" value="PapC_C"/>
    <property type="match status" value="1"/>
</dbReference>
<keyword evidence="1" id="KW-0732">Signal</keyword>
<dbReference type="GO" id="GO:0015473">
    <property type="term" value="F:fimbrial usher porin activity"/>
    <property type="evidence" value="ECO:0007669"/>
    <property type="project" value="InterPro"/>
</dbReference>
<feature type="signal peptide" evidence="1">
    <location>
        <begin position="1"/>
        <end position="30"/>
    </location>
</feature>
<dbReference type="InterPro" id="IPR025949">
    <property type="entry name" value="PapC-like_C"/>
</dbReference>
<dbReference type="Pfam" id="PF00577">
    <property type="entry name" value="Usher"/>
    <property type="match status" value="1"/>
</dbReference>
<dbReference type="Gene3D" id="2.60.40.2610">
    <property type="entry name" value="Outer membrane usher protein FimD, plug domain"/>
    <property type="match status" value="1"/>
</dbReference>
<dbReference type="PANTHER" id="PTHR30451">
    <property type="entry name" value="OUTER MEMBRANE USHER PROTEIN"/>
    <property type="match status" value="1"/>
</dbReference>